<gene>
    <name evidence="23" type="primary">THBD</name>
</gene>
<dbReference type="Pfam" id="PF07645">
    <property type="entry name" value="EGF_CA"/>
    <property type="match status" value="2"/>
</dbReference>
<dbReference type="InterPro" id="IPR001304">
    <property type="entry name" value="C-type_lectin-like"/>
</dbReference>
<dbReference type="PROSITE" id="PS01187">
    <property type="entry name" value="EGF_CA"/>
    <property type="match status" value="2"/>
</dbReference>
<accession>A0ABM5GA62</accession>
<dbReference type="InterPro" id="IPR000742">
    <property type="entry name" value="EGF"/>
</dbReference>
<evidence type="ECO:0000256" key="10">
    <source>
        <dbReference type="ARBA" id="ARBA00022737"/>
    </source>
</evidence>
<reference evidence="23" key="1">
    <citation type="submission" date="2025-08" db="UniProtKB">
        <authorList>
            <consortium name="RefSeq"/>
        </authorList>
    </citation>
    <scope>IDENTIFICATION</scope>
</reference>
<keyword evidence="7" id="KW-0812">Transmembrane</keyword>
<dbReference type="InterPro" id="IPR001881">
    <property type="entry name" value="EGF-like_Ca-bd_dom"/>
</dbReference>
<keyword evidence="11" id="KW-0654">Proteoglycan</keyword>
<comment type="caution">
    <text evidence="18">Lacks conserved residue(s) required for the propagation of feature annotation.</text>
</comment>
<keyword evidence="14" id="KW-1015">Disulfide bond</keyword>
<dbReference type="InterPro" id="IPR009030">
    <property type="entry name" value="Growth_fac_rcpt_cys_sf"/>
</dbReference>
<sequence>MWLPRLLLVTLAVAASPGRGTAEGAPPAPSDAQCLDTTCFASFWEARSFSAAGDACEGGGGHLMTVRSTVEAEAIALLLRGRAGSAWLGLRLPEGSCVQPAKQLRGFQWVAGDERTDYAAWASNGTNATSEAPACGPRCVVVTRELRWRERACDTAADGFLCEYSYPEGTCARLSPPPPDTAAAYLLPFGARETDLAALPPGTTADLPGLGVSLECQTRADGSAGWGRAAPGAWDCRLANGGCEGQCGRDSRGRPSCTCPEGRALREEDGRSCSAPCAGPGCPLPCLPQDDAGACVCMEGYEPDAGGRGCRDVDDCQAEPGPCEQQCVNTEGGFECRCFAGFELVEGRCLEDQQRCFDLACQHDCTRVEGRFRCTCYEGFVPDRRKPHECVLFCNQSQCPALCDPHTGESCDCPEGFVLDTKNGTTVCTDIDECGSGYCGDLKCVNTPGSYICSCPDGKFCLEEEESSGETEPTVLPAASPKYGLSRGMLVGIAVSVTVVVVLL</sequence>
<keyword evidence="9" id="KW-0430">Lectin</keyword>
<dbReference type="SUPFAM" id="SSF56436">
    <property type="entry name" value="C-type lectin-like"/>
    <property type="match status" value="1"/>
</dbReference>
<evidence type="ECO:0000256" key="19">
    <source>
        <dbReference type="SAM" id="SignalP"/>
    </source>
</evidence>
<evidence type="ECO:0000256" key="14">
    <source>
        <dbReference type="ARBA" id="ARBA00023157"/>
    </source>
</evidence>
<dbReference type="CDD" id="cd00054">
    <property type="entry name" value="EGF_CA"/>
    <property type="match status" value="2"/>
</dbReference>
<evidence type="ECO:0000256" key="17">
    <source>
        <dbReference type="ARBA" id="ARBA00046453"/>
    </source>
</evidence>
<evidence type="ECO:0000256" key="13">
    <source>
        <dbReference type="ARBA" id="ARBA00023136"/>
    </source>
</evidence>
<keyword evidence="13" id="KW-0472">Membrane</keyword>
<dbReference type="Proteomes" id="UP001652642">
    <property type="component" value="Chromosome 4"/>
</dbReference>
<dbReference type="PROSITE" id="PS50041">
    <property type="entry name" value="C_TYPE_LECTIN_2"/>
    <property type="match status" value="1"/>
</dbReference>
<keyword evidence="6" id="KW-0597">Phosphoprotein</keyword>
<evidence type="ECO:0000313" key="22">
    <source>
        <dbReference type="Proteomes" id="UP001652642"/>
    </source>
</evidence>
<evidence type="ECO:0000256" key="9">
    <source>
        <dbReference type="ARBA" id="ARBA00022734"/>
    </source>
</evidence>
<evidence type="ECO:0000256" key="11">
    <source>
        <dbReference type="ARBA" id="ARBA00022974"/>
    </source>
</evidence>
<dbReference type="GeneID" id="110089605"/>
<keyword evidence="5 18" id="KW-0245">EGF-like domain</keyword>
<evidence type="ECO:0000256" key="12">
    <source>
        <dbReference type="ARBA" id="ARBA00022989"/>
    </source>
</evidence>
<evidence type="ECO:0000256" key="6">
    <source>
        <dbReference type="ARBA" id="ARBA00022553"/>
    </source>
</evidence>
<dbReference type="InterPro" id="IPR015149">
    <property type="entry name" value="Tme5_EGF-like"/>
</dbReference>
<dbReference type="SMART" id="SM00181">
    <property type="entry name" value="EGF"/>
    <property type="match status" value="6"/>
</dbReference>
<comment type="function">
    <text evidence="16">Endothelial cell receptor that plays a critical role in regulating several physiological processes including hemostasis, coagulation, fibrinolysis, inflammation, and angiogenesis. Acts as a cofactor for thrombin activation of protein C/PROC on the surface of vascular endothelial cells leading to initiation of the activated protein C anticoagulant pathway. Also accelerates the activation of the plasma carboxypeptidase B2/CPB2, which catalyzes removal of C-terminal basic amino acids from its substrates including kinins or anaphylatoxins leading to fibrinolysis inhibition. Plays critical protective roles in changing the cleavage specificity of protease-activated receptor 1/PAR1, inhibiting endothelial cell permeability and inflammation. Suppresses inflammation distinctly from its anticoagulant cofactor activity by sequestering HMGB1 thereby preventing it from engaging cellular receptors such as RAGE and contributing to the inflammatory response.</text>
</comment>
<evidence type="ECO:0000259" key="21">
    <source>
        <dbReference type="PROSITE" id="PS50041"/>
    </source>
</evidence>
<keyword evidence="15" id="KW-0325">Glycoprotein</keyword>
<dbReference type="PROSITE" id="PS50026">
    <property type="entry name" value="EGF_3"/>
    <property type="match status" value="1"/>
</dbReference>
<evidence type="ECO:0000256" key="15">
    <source>
        <dbReference type="ARBA" id="ARBA00023180"/>
    </source>
</evidence>
<dbReference type="InterPro" id="IPR000152">
    <property type="entry name" value="EGF-type_Asp/Asn_hydroxyl_site"/>
</dbReference>
<dbReference type="SMART" id="SM00034">
    <property type="entry name" value="CLECT"/>
    <property type="match status" value="1"/>
</dbReference>
<evidence type="ECO:0000313" key="23">
    <source>
        <dbReference type="RefSeq" id="XP_072854544.1"/>
    </source>
</evidence>
<dbReference type="Pfam" id="PF00059">
    <property type="entry name" value="Lectin_C"/>
    <property type="match status" value="1"/>
</dbReference>
<dbReference type="PROSITE" id="PS00010">
    <property type="entry name" value="ASX_HYDROXYL"/>
    <property type="match status" value="2"/>
</dbReference>
<comment type="subunit">
    <text evidence="17">Interacts with ITGAL, ITGAM and ITGB2. Interacts with thrombin/F2; this interaction switches the specificity of thrombin from a procoagulant to an anticoagulant and antifibrinolytic protease. Interacts with ANGP1 and ANGP2; these interactions significantly inhibit the generation of activated PC and TAFIa/CPB2 by the thrombin/thrombomodulin complex. Interacts with PF4; this interaction enhances generation of activated protein C. Interacts with HMGB1; this interaction inhibits HMGB1 inflammatory activity.</text>
</comment>
<dbReference type="InterPro" id="IPR016187">
    <property type="entry name" value="CTDL_fold"/>
</dbReference>
<organism evidence="22 23">
    <name type="scientific">Pogona vitticeps</name>
    <name type="common">central bearded dragon</name>
    <dbReference type="NCBI Taxonomy" id="103695"/>
    <lineage>
        <taxon>Eukaryota</taxon>
        <taxon>Metazoa</taxon>
        <taxon>Chordata</taxon>
        <taxon>Craniata</taxon>
        <taxon>Vertebrata</taxon>
        <taxon>Euteleostomi</taxon>
        <taxon>Lepidosauria</taxon>
        <taxon>Squamata</taxon>
        <taxon>Bifurcata</taxon>
        <taxon>Unidentata</taxon>
        <taxon>Episquamata</taxon>
        <taxon>Toxicofera</taxon>
        <taxon>Iguania</taxon>
        <taxon>Acrodonta</taxon>
        <taxon>Agamidae</taxon>
        <taxon>Amphibolurinae</taxon>
        <taxon>Pogona</taxon>
    </lineage>
</organism>
<feature type="domain" description="EGF-like" evidence="20">
    <location>
        <begin position="312"/>
        <end position="350"/>
    </location>
</feature>
<evidence type="ECO:0000256" key="16">
    <source>
        <dbReference type="ARBA" id="ARBA00045242"/>
    </source>
</evidence>
<dbReference type="InterPro" id="IPR016186">
    <property type="entry name" value="C-type_lectin-like/link_sf"/>
</dbReference>
<evidence type="ECO:0000256" key="3">
    <source>
        <dbReference type="ARBA" id="ARBA00019822"/>
    </source>
</evidence>
<dbReference type="SUPFAM" id="SSF57184">
    <property type="entry name" value="Growth factor receptor domain"/>
    <property type="match status" value="2"/>
</dbReference>
<evidence type="ECO:0000256" key="4">
    <source>
        <dbReference type="ARBA" id="ARBA00022525"/>
    </source>
</evidence>
<keyword evidence="4" id="KW-0964">Secreted</keyword>
<dbReference type="Pfam" id="PF09064">
    <property type="entry name" value="EGF_Tme5"/>
    <property type="match status" value="1"/>
</dbReference>
<name>A0ABM5GA62_9SAUR</name>
<evidence type="ECO:0000256" key="5">
    <source>
        <dbReference type="ARBA" id="ARBA00022536"/>
    </source>
</evidence>
<dbReference type="SUPFAM" id="SSF57196">
    <property type="entry name" value="EGF/Laminin"/>
    <property type="match status" value="2"/>
</dbReference>
<feature type="domain" description="C-type lectin" evidence="21">
    <location>
        <begin position="35"/>
        <end position="154"/>
    </location>
</feature>
<proteinExistence type="predicted"/>
<dbReference type="InterPro" id="IPR057350">
    <property type="entry name" value="THBD"/>
</dbReference>
<dbReference type="PIRSF" id="PIRSF001775">
    <property type="entry name" value="CD93/CD141"/>
    <property type="match status" value="1"/>
</dbReference>
<evidence type="ECO:0000256" key="1">
    <source>
        <dbReference type="ARBA" id="ARBA00004479"/>
    </source>
</evidence>
<dbReference type="InterPro" id="IPR018097">
    <property type="entry name" value="EGF_Ca-bd_CS"/>
</dbReference>
<dbReference type="SMART" id="SM00179">
    <property type="entry name" value="EGF_CA"/>
    <property type="match status" value="3"/>
</dbReference>
<feature type="chain" id="PRO_5045978859" description="Thrombomodulin" evidence="19">
    <location>
        <begin position="23"/>
        <end position="504"/>
    </location>
</feature>
<keyword evidence="22" id="KW-1185">Reference proteome</keyword>
<dbReference type="RefSeq" id="XP_072854544.1">
    <property type="nucleotide sequence ID" value="XM_072998443.1"/>
</dbReference>
<feature type="signal peptide" evidence="19">
    <location>
        <begin position="1"/>
        <end position="22"/>
    </location>
</feature>
<protein>
    <recommendedName>
        <fullName evidence="3">Thrombomodulin</fullName>
    </recommendedName>
</protein>
<evidence type="ECO:0000256" key="2">
    <source>
        <dbReference type="ARBA" id="ARBA00004613"/>
    </source>
</evidence>
<dbReference type="Gene3D" id="2.10.25.10">
    <property type="entry name" value="Laminin"/>
    <property type="match status" value="5"/>
</dbReference>
<dbReference type="InterPro" id="IPR051505">
    <property type="entry name" value="C-type_lectin_domain"/>
</dbReference>
<comment type="subcellular location">
    <subcellularLocation>
        <location evidence="1">Membrane</location>
        <topology evidence="1">Single-pass type I membrane protein</topology>
    </subcellularLocation>
    <subcellularLocation>
        <location evidence="2">Secreted</location>
    </subcellularLocation>
</comment>
<dbReference type="Gene3D" id="3.10.100.10">
    <property type="entry name" value="Mannose-Binding Protein A, subunit A"/>
    <property type="match status" value="1"/>
</dbReference>
<evidence type="ECO:0000256" key="8">
    <source>
        <dbReference type="ARBA" id="ARBA00022729"/>
    </source>
</evidence>
<keyword evidence="10" id="KW-0677">Repeat</keyword>
<evidence type="ECO:0000259" key="20">
    <source>
        <dbReference type="PROSITE" id="PS50026"/>
    </source>
</evidence>
<evidence type="ECO:0000256" key="18">
    <source>
        <dbReference type="PROSITE-ProRule" id="PRU00076"/>
    </source>
</evidence>
<dbReference type="PANTHER" id="PTHR14789:SF9">
    <property type="entry name" value="THROMBOMODULIN"/>
    <property type="match status" value="1"/>
</dbReference>
<dbReference type="InterPro" id="IPR049883">
    <property type="entry name" value="NOTCH1_EGF-like"/>
</dbReference>
<keyword evidence="8 19" id="KW-0732">Signal</keyword>
<dbReference type="PROSITE" id="PS01186">
    <property type="entry name" value="EGF_2"/>
    <property type="match status" value="1"/>
</dbReference>
<keyword evidence="12" id="KW-1133">Transmembrane helix</keyword>
<evidence type="ECO:0000256" key="7">
    <source>
        <dbReference type="ARBA" id="ARBA00022692"/>
    </source>
</evidence>
<dbReference type="Pfam" id="PF25444">
    <property type="entry name" value="THBD"/>
    <property type="match status" value="1"/>
</dbReference>
<dbReference type="PRINTS" id="PR00907">
    <property type="entry name" value="THRMBOMODULN"/>
</dbReference>
<dbReference type="PANTHER" id="PTHR14789">
    <property type="entry name" value="CHONDROLECTIN VARIANT CHODLFDELTAE"/>
    <property type="match status" value="1"/>
</dbReference>